<protein>
    <recommendedName>
        <fullName evidence="3">Fibronectin type III domain protein</fullName>
    </recommendedName>
</protein>
<proteinExistence type="predicted"/>
<sequence length="818" mass="94011">MTILPLGNGLLVYWDELSDWVVGDTIQVRLVYATGKEEIFHSEKGVYVEELKNDTLQKVCVEDLHDEIEKCIQEPQIRQFLEIEKHHIPIHLESEHSKITADWTSNITDSSTPMKYYHGFWIAGISHHFKQITNSGSMQSSIDLLDPCERYIFALYEVQPNNTWIELGHVTSHAANGAVDDLEALPYGAGKTIVSWVSSRGCDMFDTSIHIETDSKTYEQSIDIRKDIVLLETSSIVELGKTFTLNLVVSHSKFNYLLANTTKKFLHTEDPNLKWFSSELLEDKLTATWQKRSVTPEKLIAVWKNGERFSHEFLADGSTEATLDSPDYCEYHELTLIEWYSSGKRVFLGQTQLNPTWEKHQQTSLFPVKDGLLLHWHVYSLCNHGTYRVQINGSDLFFSEVWNSGTRYLFVPTLLDIKEVDVTYIAEHSQNWQQQFTVRYHLQKKHDILLARNIRYESEAVSLDLELPLMDPSELEVISFDEDNLMEMTKRRSTDTGPVILRAAPCKPFEMAIVQMIGDYTRVLLGSVKIEPGRIQVTGVKSNEKNIRIDYVTEHCRPNTMHVHVTHPFVRQSPKTSVSPGYVELTQLEPCVIYDVQLIAFYEPSYYSVSEVKRTAPMQGFNEPTPEVSIENDIMVIQWKPRAECHLESIGVIVLKDDVTWKTQNVTHGEQKITLPVPRTNAIYTVSIEFVYLNQFVDRSKYVVVNYSPELHPELELKAHMGPDSVLLSWDLPKSYSPLYYRLDGLYNNGEEFIKVVLDQECVLPILERMEYVNIIVSAVSVDGIKQTSSRITVRPRQENLRTAGLSTPYFFGVPRHQ</sequence>
<evidence type="ECO:0008006" key="3">
    <source>
        <dbReference type="Google" id="ProtNLM"/>
    </source>
</evidence>
<evidence type="ECO:0000313" key="1">
    <source>
        <dbReference type="EMBL" id="THD28856.1"/>
    </source>
</evidence>
<accession>A0A4E0RKG5</accession>
<comment type="caution">
    <text evidence="1">The sequence shown here is derived from an EMBL/GenBank/DDBJ whole genome shotgun (WGS) entry which is preliminary data.</text>
</comment>
<dbReference type="AlphaFoldDB" id="A0A4E0RKG5"/>
<dbReference type="Proteomes" id="UP000230066">
    <property type="component" value="Unassembled WGS sequence"/>
</dbReference>
<dbReference type="EMBL" id="JXXN02000056">
    <property type="protein sequence ID" value="THD28856.1"/>
    <property type="molecule type" value="Genomic_DNA"/>
</dbReference>
<reference evidence="1" key="1">
    <citation type="submission" date="2019-03" db="EMBL/GenBank/DDBJ databases">
        <title>Improved annotation for the trematode Fasciola hepatica.</title>
        <authorList>
            <person name="Choi Y.-J."/>
            <person name="Martin J."/>
            <person name="Mitreva M."/>
        </authorList>
    </citation>
    <scope>NUCLEOTIDE SEQUENCE [LARGE SCALE GENOMIC DNA]</scope>
</reference>
<keyword evidence="2" id="KW-1185">Reference proteome</keyword>
<name>A0A4E0RKG5_FASHE</name>
<organism evidence="1 2">
    <name type="scientific">Fasciola hepatica</name>
    <name type="common">Liver fluke</name>
    <dbReference type="NCBI Taxonomy" id="6192"/>
    <lineage>
        <taxon>Eukaryota</taxon>
        <taxon>Metazoa</taxon>
        <taxon>Spiralia</taxon>
        <taxon>Lophotrochozoa</taxon>
        <taxon>Platyhelminthes</taxon>
        <taxon>Trematoda</taxon>
        <taxon>Digenea</taxon>
        <taxon>Plagiorchiida</taxon>
        <taxon>Echinostomata</taxon>
        <taxon>Echinostomatoidea</taxon>
        <taxon>Fasciolidae</taxon>
        <taxon>Fasciola</taxon>
    </lineage>
</organism>
<evidence type="ECO:0000313" key="2">
    <source>
        <dbReference type="Proteomes" id="UP000230066"/>
    </source>
</evidence>
<gene>
    <name evidence="1" type="ORF">D915_000290</name>
</gene>